<comment type="caution">
    <text evidence="1">The sequence shown here is derived from an EMBL/GenBank/DDBJ whole genome shotgun (WGS) entry which is preliminary data.</text>
</comment>
<proteinExistence type="predicted"/>
<evidence type="ECO:0000313" key="2">
    <source>
        <dbReference type="Proteomes" id="UP001219525"/>
    </source>
</evidence>
<protein>
    <recommendedName>
        <fullName evidence="3">FAR1 domain-containing protein</fullName>
    </recommendedName>
</protein>
<feature type="non-terminal residue" evidence="1">
    <location>
        <position position="150"/>
    </location>
</feature>
<accession>A0AAD6V4W3</accession>
<feature type="non-terminal residue" evidence="1">
    <location>
        <position position="1"/>
    </location>
</feature>
<evidence type="ECO:0000313" key="1">
    <source>
        <dbReference type="EMBL" id="KAJ7202556.1"/>
    </source>
</evidence>
<keyword evidence="2" id="KW-1185">Reference proteome</keyword>
<organism evidence="1 2">
    <name type="scientific">Mycena pura</name>
    <dbReference type="NCBI Taxonomy" id="153505"/>
    <lineage>
        <taxon>Eukaryota</taxon>
        <taxon>Fungi</taxon>
        <taxon>Dikarya</taxon>
        <taxon>Basidiomycota</taxon>
        <taxon>Agaricomycotina</taxon>
        <taxon>Agaricomycetes</taxon>
        <taxon>Agaricomycetidae</taxon>
        <taxon>Agaricales</taxon>
        <taxon>Marasmiineae</taxon>
        <taxon>Mycenaceae</taxon>
        <taxon>Mycena</taxon>
    </lineage>
</organism>
<dbReference type="Proteomes" id="UP001219525">
    <property type="component" value="Unassembled WGS sequence"/>
</dbReference>
<reference evidence="1" key="1">
    <citation type="submission" date="2023-03" db="EMBL/GenBank/DDBJ databases">
        <title>Massive genome expansion in bonnet fungi (Mycena s.s.) driven by repeated elements and novel gene families across ecological guilds.</title>
        <authorList>
            <consortium name="Lawrence Berkeley National Laboratory"/>
            <person name="Harder C.B."/>
            <person name="Miyauchi S."/>
            <person name="Viragh M."/>
            <person name="Kuo A."/>
            <person name="Thoen E."/>
            <person name="Andreopoulos B."/>
            <person name="Lu D."/>
            <person name="Skrede I."/>
            <person name="Drula E."/>
            <person name="Henrissat B."/>
            <person name="Morin E."/>
            <person name="Kohler A."/>
            <person name="Barry K."/>
            <person name="LaButti K."/>
            <person name="Morin E."/>
            <person name="Salamov A."/>
            <person name="Lipzen A."/>
            <person name="Mereny Z."/>
            <person name="Hegedus B."/>
            <person name="Baldrian P."/>
            <person name="Stursova M."/>
            <person name="Weitz H."/>
            <person name="Taylor A."/>
            <person name="Grigoriev I.V."/>
            <person name="Nagy L.G."/>
            <person name="Martin F."/>
            <person name="Kauserud H."/>
        </authorList>
    </citation>
    <scope>NUCLEOTIDE SEQUENCE</scope>
    <source>
        <strain evidence="1">9144</strain>
    </source>
</reference>
<name>A0AAD6V4W3_9AGAR</name>
<dbReference type="AlphaFoldDB" id="A0AAD6V4W3"/>
<gene>
    <name evidence="1" type="ORF">GGX14DRAFT_330437</name>
</gene>
<evidence type="ECO:0008006" key="3">
    <source>
        <dbReference type="Google" id="ProtNLM"/>
    </source>
</evidence>
<dbReference type="EMBL" id="JARJCW010000054">
    <property type="protein sequence ID" value="KAJ7202556.1"/>
    <property type="molecule type" value="Genomic_DNA"/>
</dbReference>
<sequence length="150" mass="17557">DEPEQPPATPAIGSFEYDLASSKYQHRWDNWVKFQEWLLQEQQQQCIELRLVNTYRRMPAYERKCRYVCSRAGTGGIKPYTRRHPEWNQKLGSKRTGCECSLLVKEYPGISTVLGHYSNAHNHQIGNENLPYTQIPKETKEYIAGLLRLK</sequence>